<proteinExistence type="predicted"/>
<protein>
    <submittedName>
        <fullName evidence="2">Uncharacterized protein</fullName>
    </submittedName>
</protein>
<keyword evidence="3" id="KW-1185">Reference proteome</keyword>
<evidence type="ECO:0000313" key="3">
    <source>
        <dbReference type="Proteomes" id="UP000198724"/>
    </source>
</evidence>
<dbReference type="Proteomes" id="UP000198724">
    <property type="component" value="Unassembled WGS sequence"/>
</dbReference>
<evidence type="ECO:0000256" key="1">
    <source>
        <dbReference type="SAM" id="MobiDB-lite"/>
    </source>
</evidence>
<reference evidence="3" key="1">
    <citation type="submission" date="2016-10" db="EMBL/GenBank/DDBJ databases">
        <authorList>
            <person name="Varghese N."/>
            <person name="Submissions S."/>
        </authorList>
    </citation>
    <scope>NUCLEOTIDE SEQUENCE [LARGE SCALE GENOMIC DNA]</scope>
    <source>
        <strain evidence="3">LP51</strain>
    </source>
</reference>
<dbReference type="RefSeq" id="WP_092105097.1">
    <property type="nucleotide sequence ID" value="NZ_FOOT01000010.1"/>
</dbReference>
<organism evidence="2 3">
    <name type="scientific">Pontibacter chinhatensis</name>
    <dbReference type="NCBI Taxonomy" id="1436961"/>
    <lineage>
        <taxon>Bacteria</taxon>
        <taxon>Pseudomonadati</taxon>
        <taxon>Bacteroidota</taxon>
        <taxon>Cytophagia</taxon>
        <taxon>Cytophagales</taxon>
        <taxon>Hymenobacteraceae</taxon>
        <taxon>Pontibacter</taxon>
    </lineage>
</organism>
<feature type="region of interest" description="Disordered" evidence="1">
    <location>
        <begin position="1"/>
        <end position="76"/>
    </location>
</feature>
<accession>A0A1I2YVW7</accession>
<dbReference type="AlphaFoldDB" id="A0A1I2YVW7"/>
<gene>
    <name evidence="2" type="ORF">SAMN05421739_11042</name>
</gene>
<evidence type="ECO:0000313" key="2">
    <source>
        <dbReference type="EMBL" id="SFH29782.1"/>
    </source>
</evidence>
<feature type="compositionally biased region" description="Basic and acidic residues" evidence="1">
    <location>
        <begin position="1"/>
        <end position="24"/>
    </location>
</feature>
<sequence length="76" mass="8737">MKSKDNFKTTKHDGDTLGERDSKQKVTKNPAPRQADRESMNTPPENEVYVDLEPDELHLGDDEQPEEVGKKEKKKK</sequence>
<dbReference type="EMBL" id="FOOT01000010">
    <property type="protein sequence ID" value="SFH29782.1"/>
    <property type="molecule type" value="Genomic_DNA"/>
</dbReference>
<dbReference type="OrthoDB" id="853741at2"/>
<name>A0A1I2YVW7_9BACT</name>